<accession>A0A3B0Z7B6</accession>
<keyword evidence="2" id="KW-0808">Transferase</keyword>
<dbReference type="Gene3D" id="3.40.50.880">
    <property type="match status" value="1"/>
</dbReference>
<dbReference type="InterPro" id="IPR017926">
    <property type="entry name" value="GATASE"/>
</dbReference>
<dbReference type="InterPro" id="IPR044992">
    <property type="entry name" value="ChyE-like"/>
</dbReference>
<dbReference type="PROSITE" id="PS51273">
    <property type="entry name" value="GATASE_TYPE_1"/>
    <property type="match status" value="1"/>
</dbReference>
<protein>
    <submittedName>
        <fullName evidence="2">Glutamine amidotransferase, class I</fullName>
    </submittedName>
</protein>
<keyword evidence="2" id="KW-0315">Glutamine amidotransferase</keyword>
<dbReference type="EMBL" id="UOFK01000300">
    <property type="protein sequence ID" value="VAW82149.1"/>
    <property type="molecule type" value="Genomic_DNA"/>
</dbReference>
<dbReference type="Pfam" id="PF00117">
    <property type="entry name" value="GATase"/>
    <property type="match status" value="1"/>
</dbReference>
<dbReference type="PANTHER" id="PTHR42695:SF5">
    <property type="entry name" value="GLUTAMINE AMIDOTRANSFERASE YLR126C-RELATED"/>
    <property type="match status" value="1"/>
</dbReference>
<dbReference type="PANTHER" id="PTHR42695">
    <property type="entry name" value="GLUTAMINE AMIDOTRANSFERASE YLR126C-RELATED"/>
    <property type="match status" value="1"/>
</dbReference>
<organism evidence="2">
    <name type="scientific">hydrothermal vent metagenome</name>
    <dbReference type="NCBI Taxonomy" id="652676"/>
    <lineage>
        <taxon>unclassified sequences</taxon>
        <taxon>metagenomes</taxon>
        <taxon>ecological metagenomes</taxon>
    </lineage>
</organism>
<proteinExistence type="predicted"/>
<dbReference type="AlphaFoldDB" id="A0A3B0Z7B6"/>
<sequence length="237" mass="26990">MIIGILQTDLVKPEFSQLFGEYPSMFQSLLQNIEPRMQFSVYDVRHNVYPDDIHECDAYLITGSRTSVYQPDPWIGVLQEFIITLDQQQKKLVAVCFGHQLVAQTFGGKTEKSNKGWGVGVHTCQVSKHKCWMKPPMHRYRLIVSHQDQVTKLPDDAELLAGSEFCPISLFQRGDNILAIQGHPEFNKAYAQALMQHRQQLLGEPLFNQGIRSLQSPTDTTDIAKWMSAFMVSAYQA</sequence>
<dbReference type="SUPFAM" id="SSF52317">
    <property type="entry name" value="Class I glutamine amidotransferase-like"/>
    <property type="match status" value="1"/>
</dbReference>
<gene>
    <name evidence="2" type="ORF">MNBD_GAMMA13-815</name>
</gene>
<dbReference type="CDD" id="cd01741">
    <property type="entry name" value="GATase1_1"/>
    <property type="match status" value="1"/>
</dbReference>
<evidence type="ECO:0000259" key="1">
    <source>
        <dbReference type="Pfam" id="PF00117"/>
    </source>
</evidence>
<dbReference type="InterPro" id="IPR029062">
    <property type="entry name" value="Class_I_gatase-like"/>
</dbReference>
<name>A0A3B0Z7B6_9ZZZZ</name>
<dbReference type="GO" id="GO:0005829">
    <property type="term" value="C:cytosol"/>
    <property type="evidence" value="ECO:0007669"/>
    <property type="project" value="TreeGrafter"/>
</dbReference>
<reference evidence="2" key="1">
    <citation type="submission" date="2018-06" db="EMBL/GenBank/DDBJ databases">
        <authorList>
            <person name="Zhirakovskaya E."/>
        </authorList>
    </citation>
    <scope>NUCLEOTIDE SEQUENCE</scope>
</reference>
<evidence type="ECO:0000313" key="2">
    <source>
        <dbReference type="EMBL" id="VAW82149.1"/>
    </source>
</evidence>
<dbReference type="GO" id="GO:0016740">
    <property type="term" value="F:transferase activity"/>
    <property type="evidence" value="ECO:0007669"/>
    <property type="project" value="UniProtKB-KW"/>
</dbReference>
<feature type="domain" description="Glutamine amidotransferase" evidence="1">
    <location>
        <begin position="42"/>
        <end position="188"/>
    </location>
</feature>